<dbReference type="SUPFAM" id="SSF47384">
    <property type="entry name" value="Homodimeric domain of signal transducing histidine kinase"/>
    <property type="match status" value="1"/>
</dbReference>
<dbReference type="OrthoDB" id="1522504at2"/>
<keyword evidence="3" id="KW-0597">Phosphoprotein</keyword>
<evidence type="ECO:0000256" key="4">
    <source>
        <dbReference type="ARBA" id="ARBA00022679"/>
    </source>
</evidence>
<evidence type="ECO:0000313" key="10">
    <source>
        <dbReference type="EMBL" id="SFH85437.1"/>
    </source>
</evidence>
<dbReference type="InterPro" id="IPR003661">
    <property type="entry name" value="HisK_dim/P_dom"/>
</dbReference>
<accession>A0A1I3DFE6</accession>
<protein>
    <recommendedName>
        <fullName evidence="2">histidine kinase</fullName>
        <ecNumber evidence="2">2.7.13.3</ecNumber>
    </recommendedName>
</protein>
<dbReference type="Pfam" id="PF02518">
    <property type="entry name" value="HATPase_c"/>
    <property type="match status" value="1"/>
</dbReference>
<evidence type="ECO:0000313" key="11">
    <source>
        <dbReference type="Proteomes" id="UP000198670"/>
    </source>
</evidence>
<dbReference type="Gene3D" id="3.30.565.10">
    <property type="entry name" value="Histidine kinase-like ATPase, C-terminal domain"/>
    <property type="match status" value="1"/>
</dbReference>
<name>A0A1I3DFE6_9SPHI</name>
<reference evidence="10 11" key="1">
    <citation type="submission" date="2016-10" db="EMBL/GenBank/DDBJ databases">
        <authorList>
            <person name="de Groot N.N."/>
        </authorList>
    </citation>
    <scope>NUCLEOTIDE SEQUENCE [LARGE SCALE GENOMIC DNA]</scope>
    <source>
        <strain evidence="10 11">RK1</strain>
    </source>
</reference>
<evidence type="ECO:0000256" key="3">
    <source>
        <dbReference type="ARBA" id="ARBA00022553"/>
    </source>
</evidence>
<dbReference type="GO" id="GO:0005886">
    <property type="term" value="C:plasma membrane"/>
    <property type="evidence" value="ECO:0007669"/>
    <property type="project" value="TreeGrafter"/>
</dbReference>
<evidence type="ECO:0000259" key="9">
    <source>
        <dbReference type="PROSITE" id="PS50109"/>
    </source>
</evidence>
<gene>
    <name evidence="10" type="ORF">SAMN05444682_101441</name>
</gene>
<dbReference type="InterPro" id="IPR003594">
    <property type="entry name" value="HATPase_dom"/>
</dbReference>
<dbReference type="EMBL" id="FOQO01000001">
    <property type="protein sequence ID" value="SFH85437.1"/>
    <property type="molecule type" value="Genomic_DNA"/>
</dbReference>
<sequence>MKLLNHTLLYLSASLVFILSIWAVVFYFSMMEEVYDSIDDGLENYKMLIIKKASRDSLLLTKSRFDESNYAIRPIDREFALRATEQFKDTSMYMEYEEDYEIMRMLTTYFSTPQAQYYELKIITSMVEGDDLVADLLHALLWLYVAVIASAFIINNWVLRKIWRPFYQLQHELRGFKLGEDKTFNPPQTKVTEFEDMNNTVAELLKANIAVFQQQKQFIENASHELQTPLAIAINKLELLLEQTQGKEAQVQLLANAIQYLERMTRLNKSLLLLSKIENRQFSKEETVDFNERLRRQADDFEELLHYRNIQLDWIDNAKLQGRFNADLADVLITNLLKNAIVHNYDGGWITVTVGKDEFEIANTGRPQPLDTDKMFTRFYRSADQSSSTGLGLAVVKAIAQHYQAEVGYRYVDGLHRLYFRLPHLM</sequence>
<dbReference type="PANTHER" id="PTHR45436">
    <property type="entry name" value="SENSOR HISTIDINE KINASE YKOH"/>
    <property type="match status" value="1"/>
</dbReference>
<proteinExistence type="predicted"/>
<keyword evidence="11" id="KW-1185">Reference proteome</keyword>
<dbReference type="Proteomes" id="UP000198670">
    <property type="component" value="Unassembled WGS sequence"/>
</dbReference>
<keyword evidence="7 8" id="KW-1133">Transmembrane helix</keyword>
<evidence type="ECO:0000256" key="5">
    <source>
        <dbReference type="ARBA" id="ARBA00022692"/>
    </source>
</evidence>
<feature type="transmembrane region" description="Helical" evidence="8">
    <location>
        <begin position="7"/>
        <end position="28"/>
    </location>
</feature>
<dbReference type="CDD" id="cd00082">
    <property type="entry name" value="HisKA"/>
    <property type="match status" value="1"/>
</dbReference>
<dbReference type="SMART" id="SM00387">
    <property type="entry name" value="HATPase_c"/>
    <property type="match status" value="1"/>
</dbReference>
<keyword evidence="8" id="KW-0472">Membrane</keyword>
<dbReference type="InterPro" id="IPR005467">
    <property type="entry name" value="His_kinase_dom"/>
</dbReference>
<dbReference type="STRING" id="1477437.SAMN05444682_101441"/>
<organism evidence="10 11">
    <name type="scientific">Parapedobacter indicus</name>
    <dbReference type="NCBI Taxonomy" id="1477437"/>
    <lineage>
        <taxon>Bacteria</taxon>
        <taxon>Pseudomonadati</taxon>
        <taxon>Bacteroidota</taxon>
        <taxon>Sphingobacteriia</taxon>
        <taxon>Sphingobacteriales</taxon>
        <taxon>Sphingobacteriaceae</taxon>
        <taxon>Parapedobacter</taxon>
    </lineage>
</organism>
<evidence type="ECO:0000256" key="8">
    <source>
        <dbReference type="SAM" id="Phobius"/>
    </source>
</evidence>
<feature type="domain" description="Histidine kinase" evidence="9">
    <location>
        <begin position="221"/>
        <end position="426"/>
    </location>
</feature>
<dbReference type="InterPro" id="IPR036097">
    <property type="entry name" value="HisK_dim/P_sf"/>
</dbReference>
<dbReference type="RefSeq" id="WP_090623567.1">
    <property type="nucleotide sequence ID" value="NZ_FOQO01000001.1"/>
</dbReference>
<dbReference type="InterPro" id="IPR036890">
    <property type="entry name" value="HATPase_C_sf"/>
</dbReference>
<dbReference type="Gene3D" id="1.10.287.130">
    <property type="match status" value="1"/>
</dbReference>
<dbReference type="SMART" id="SM00388">
    <property type="entry name" value="HisKA"/>
    <property type="match status" value="1"/>
</dbReference>
<dbReference type="SUPFAM" id="SSF55874">
    <property type="entry name" value="ATPase domain of HSP90 chaperone/DNA topoisomerase II/histidine kinase"/>
    <property type="match status" value="1"/>
</dbReference>
<dbReference type="InterPro" id="IPR050428">
    <property type="entry name" value="TCS_sensor_his_kinase"/>
</dbReference>
<evidence type="ECO:0000256" key="7">
    <source>
        <dbReference type="ARBA" id="ARBA00022989"/>
    </source>
</evidence>
<keyword evidence="6 10" id="KW-0418">Kinase</keyword>
<dbReference type="PANTHER" id="PTHR45436:SF5">
    <property type="entry name" value="SENSOR HISTIDINE KINASE TRCS"/>
    <property type="match status" value="1"/>
</dbReference>
<keyword evidence="5 8" id="KW-0812">Transmembrane</keyword>
<dbReference type="PROSITE" id="PS50109">
    <property type="entry name" value="HIS_KIN"/>
    <property type="match status" value="1"/>
</dbReference>
<dbReference type="Pfam" id="PF00512">
    <property type="entry name" value="HisKA"/>
    <property type="match status" value="1"/>
</dbReference>
<dbReference type="EC" id="2.7.13.3" evidence="2"/>
<evidence type="ECO:0000256" key="2">
    <source>
        <dbReference type="ARBA" id="ARBA00012438"/>
    </source>
</evidence>
<dbReference type="CDD" id="cd00075">
    <property type="entry name" value="HATPase"/>
    <property type="match status" value="1"/>
</dbReference>
<feature type="transmembrane region" description="Helical" evidence="8">
    <location>
        <begin position="139"/>
        <end position="159"/>
    </location>
</feature>
<evidence type="ECO:0000256" key="6">
    <source>
        <dbReference type="ARBA" id="ARBA00022777"/>
    </source>
</evidence>
<evidence type="ECO:0000256" key="1">
    <source>
        <dbReference type="ARBA" id="ARBA00000085"/>
    </source>
</evidence>
<dbReference type="AlphaFoldDB" id="A0A1I3DFE6"/>
<keyword evidence="4" id="KW-0808">Transferase</keyword>
<dbReference type="GO" id="GO:0000155">
    <property type="term" value="F:phosphorelay sensor kinase activity"/>
    <property type="evidence" value="ECO:0007669"/>
    <property type="project" value="InterPro"/>
</dbReference>
<comment type="catalytic activity">
    <reaction evidence="1">
        <text>ATP + protein L-histidine = ADP + protein N-phospho-L-histidine.</text>
        <dbReference type="EC" id="2.7.13.3"/>
    </reaction>
</comment>